<gene>
    <name evidence="3" type="ORF">DESUT3_37010</name>
</gene>
<dbReference type="PANTHER" id="PTHR37533:SF2">
    <property type="entry name" value="FLAGELLAR HOOK-LENGTH CONTROL PROTEIN"/>
    <property type="match status" value="1"/>
</dbReference>
<name>A0ABM8I193_9BACT</name>
<dbReference type="InterPro" id="IPR021136">
    <property type="entry name" value="Flagellar_hook_control-like_C"/>
</dbReference>
<dbReference type="Proteomes" id="UP001319827">
    <property type="component" value="Chromosome"/>
</dbReference>
<sequence length="459" mass="47697">MQMMAINLEGLLPMAPQGQAKGPSAAGGGAFLEQLQAVLTAQGNGSPKGMEALLAMFGGQQAVTGLPMPELANLGEEFSAELPQQLAELLEQLEELPAGALQVAGMVQPLSAETLPQGDMAAETVSLKSVVAQPVPVAGAEAVPEAQAAQPEVPVVEGKALAEAASTQKPAAAAVSQVPSSDVQISQASQVAVGKPAPAEETREGKAKESLSDNRFAQMLGLHKGATAAVSPQAEVRPAAEAQQAPIALNAEASAEAVVAEKLVATEASPEAAPAKSAQGFEQQLAQVSRAGEPPQPAEAAAQGPAVKLPSGQLVPESQILGQLASRITLNHTEKQSRMTLNLHPEELGQVKLELVMEKDGLRAHLQAQNPQVQEVLERHLPRLREALAQQGLRLDDLQVSVDSQDRGDQGFFQQHQQQSAFGRRPSYSFGSSAAAVQAEEVSATAGQTQSRQGLSLRI</sequence>
<reference evidence="3 4" key="2">
    <citation type="journal article" date="2021" name="Int. J. Syst. Evol. Microbiol.">
        <title>Isolation and Polyphasic Characterization of Desulfuromonas versatilis sp. Nov., an Electrogenic Bacteria Capable of Versatile Metabolism Isolated from a Graphene Oxide-Reducing Enrichment Culture.</title>
        <authorList>
            <person name="Xie L."/>
            <person name="Yoshida N."/>
            <person name="Ishii S."/>
            <person name="Meng L."/>
        </authorList>
    </citation>
    <scope>NUCLEOTIDE SEQUENCE [LARGE SCALE GENOMIC DNA]</scope>
    <source>
        <strain evidence="3 4">NIT-T3</strain>
    </source>
</reference>
<dbReference type="RefSeq" id="WP_221250019.1">
    <property type="nucleotide sequence ID" value="NZ_AP024355.1"/>
</dbReference>
<dbReference type="Pfam" id="PF02120">
    <property type="entry name" value="Flg_hook"/>
    <property type="match status" value="1"/>
</dbReference>
<dbReference type="CDD" id="cd17470">
    <property type="entry name" value="T3SS_Flik_C"/>
    <property type="match status" value="1"/>
</dbReference>
<organism evidence="3 4">
    <name type="scientific">Desulfuromonas versatilis</name>
    <dbReference type="NCBI Taxonomy" id="2802975"/>
    <lineage>
        <taxon>Bacteria</taxon>
        <taxon>Pseudomonadati</taxon>
        <taxon>Thermodesulfobacteriota</taxon>
        <taxon>Desulfuromonadia</taxon>
        <taxon>Desulfuromonadales</taxon>
        <taxon>Desulfuromonadaceae</taxon>
        <taxon>Desulfuromonas</taxon>
    </lineage>
</organism>
<dbReference type="Gene3D" id="3.30.750.140">
    <property type="match status" value="1"/>
</dbReference>
<dbReference type="EMBL" id="AP024355">
    <property type="protein sequence ID" value="BCR06632.1"/>
    <property type="molecule type" value="Genomic_DNA"/>
</dbReference>
<dbReference type="InterPro" id="IPR038610">
    <property type="entry name" value="FliK-like_C_sf"/>
</dbReference>
<evidence type="ECO:0000259" key="2">
    <source>
        <dbReference type="Pfam" id="PF02120"/>
    </source>
</evidence>
<evidence type="ECO:0000313" key="3">
    <source>
        <dbReference type="EMBL" id="BCR06632.1"/>
    </source>
</evidence>
<evidence type="ECO:0000313" key="4">
    <source>
        <dbReference type="Proteomes" id="UP001319827"/>
    </source>
</evidence>
<feature type="region of interest" description="Disordered" evidence="1">
    <location>
        <begin position="271"/>
        <end position="306"/>
    </location>
</feature>
<reference evidence="3 4" key="1">
    <citation type="journal article" date="2016" name="C (Basel)">
        <title>Selective Growth of and Electricity Production by Marine Exoelectrogenic Bacteria in Self-Aggregated Hydrogel of Microbially Reduced Graphene Oxide.</title>
        <authorList>
            <person name="Yoshida N."/>
            <person name="Goto Y."/>
            <person name="Miyata Y."/>
        </authorList>
    </citation>
    <scope>NUCLEOTIDE SEQUENCE [LARGE SCALE GENOMIC DNA]</scope>
    <source>
        <strain evidence="3 4">NIT-T3</strain>
    </source>
</reference>
<feature type="domain" description="Flagellar hook-length control protein-like C-terminal" evidence="2">
    <location>
        <begin position="327"/>
        <end position="407"/>
    </location>
</feature>
<protein>
    <recommendedName>
        <fullName evidence="2">Flagellar hook-length control protein-like C-terminal domain-containing protein</fullName>
    </recommendedName>
</protein>
<evidence type="ECO:0000256" key="1">
    <source>
        <dbReference type="SAM" id="MobiDB-lite"/>
    </source>
</evidence>
<feature type="region of interest" description="Disordered" evidence="1">
    <location>
        <begin position="187"/>
        <end position="211"/>
    </location>
</feature>
<dbReference type="InterPro" id="IPR052563">
    <property type="entry name" value="FliK"/>
</dbReference>
<accession>A0ABM8I193</accession>
<feature type="compositionally biased region" description="Basic and acidic residues" evidence="1">
    <location>
        <begin position="198"/>
        <end position="211"/>
    </location>
</feature>
<keyword evidence="4" id="KW-1185">Reference proteome</keyword>
<dbReference type="PANTHER" id="PTHR37533">
    <property type="entry name" value="FLAGELLAR HOOK-LENGTH CONTROL PROTEIN"/>
    <property type="match status" value="1"/>
</dbReference>
<proteinExistence type="predicted"/>